<feature type="transmembrane region" description="Helical" evidence="2">
    <location>
        <begin position="26"/>
        <end position="53"/>
    </location>
</feature>
<dbReference type="GO" id="GO:0006629">
    <property type="term" value="P:lipid metabolic process"/>
    <property type="evidence" value="ECO:0007669"/>
    <property type="project" value="UniProtKB-KW"/>
</dbReference>
<name>A0A2P8D9L7_9BACT</name>
<sequence length="743" mass="84612">MLQRLDALYRFLPVQLFLLHFRKYQVIMIFWVMLFAVITGNLATHFGAISLFLSPEYLGKINVAGFFLSGGATAIFAMSWHITTFIIHSKRVPFLGATRHSFLKYCVNNSVIPLCYLVAFGIAAARYLSINESAGTGRIISLLAGFYTGYIIILLLSFLYFFRVDRNILKLLLGTIANPSVIREFIPYDSLDREFDMVRADSYLSTMFRIEKVKTPYEYNHRFLTTVLRRHHRNAILAVFCAVVLLLLLGIFMEEPLLRIPAGAGFLLLFSVMMTAVGAFKYFLRSWEIIGWIFLFTLAGFMAKHRIFDLRSIAYGLKYEHSNSPVYDYAALKQTFSDSLYRQDKSQEEQRLGLWKDRLIKSGDSTARRPPLVIISVSGGGSRSAYWTFRCLQYADSICGGKLFDHTVLISGASGGMIGAAYWRSVHTQYLLDSVTNPYSPVYQDRMGKDLLNAIIFSLACVDLISPFNKITIAGRRYSKDRGYAFDQELASNTDGLLDKRLRYFQPLEANALVPMLVIGGTVINDGRRILMSPLPITYLTRSESSLGKAYPIIDAIDFTRFFKDQDPLNLQLMSALRMSATFPIVLPVVKLPSSPEMNVMDAGLRDNFGRECAVRYLSTFRNWFGEQAGPVIMLQVRDTRLHEPSESADENSMTAMLTDPLFAIQQKWSSFQTYHQSYEDDYIREVFGDKVKQLTLQFIPQDKDKSVALNFHLTSREKQELLQSVFNTENQEVFATLKALLR</sequence>
<gene>
    <name evidence="4" type="ORF">B0I18_10119</name>
</gene>
<feature type="transmembrane region" description="Helical" evidence="2">
    <location>
        <begin position="235"/>
        <end position="253"/>
    </location>
</feature>
<feature type="transmembrane region" description="Helical" evidence="2">
    <location>
        <begin position="139"/>
        <end position="162"/>
    </location>
</feature>
<feature type="domain" description="PNPLA" evidence="3">
    <location>
        <begin position="376"/>
        <end position="610"/>
    </location>
</feature>
<evidence type="ECO:0000259" key="3">
    <source>
        <dbReference type="Pfam" id="PF01734"/>
    </source>
</evidence>
<dbReference type="Gene3D" id="3.40.1090.10">
    <property type="entry name" value="Cytosolic phospholipase A2 catalytic domain"/>
    <property type="match status" value="1"/>
</dbReference>
<evidence type="ECO:0000256" key="2">
    <source>
        <dbReference type="SAM" id="Phobius"/>
    </source>
</evidence>
<reference evidence="4 5" key="1">
    <citation type="submission" date="2018-03" db="EMBL/GenBank/DDBJ databases">
        <title>Genomic Encyclopedia of Type Strains, Phase III (KMG-III): the genomes of soil and plant-associated and newly described type strains.</title>
        <authorList>
            <person name="Whitman W."/>
        </authorList>
    </citation>
    <scope>NUCLEOTIDE SEQUENCE [LARGE SCALE GENOMIC DNA]</scope>
    <source>
        <strain evidence="4 5">CGMCC 1.12700</strain>
    </source>
</reference>
<dbReference type="SUPFAM" id="SSF52151">
    <property type="entry name" value="FabD/lysophospholipase-like"/>
    <property type="match status" value="1"/>
</dbReference>
<accession>A0A2P8D9L7</accession>
<feature type="transmembrane region" description="Helical" evidence="2">
    <location>
        <begin position="65"/>
        <end position="87"/>
    </location>
</feature>
<keyword evidence="2" id="KW-0472">Membrane</keyword>
<dbReference type="EMBL" id="PYGD01000001">
    <property type="protein sequence ID" value="PSK93871.1"/>
    <property type="molecule type" value="Genomic_DNA"/>
</dbReference>
<proteinExistence type="predicted"/>
<organism evidence="4 5">
    <name type="scientific">Taibaiella chishuiensis</name>
    <dbReference type="NCBI Taxonomy" id="1434707"/>
    <lineage>
        <taxon>Bacteria</taxon>
        <taxon>Pseudomonadati</taxon>
        <taxon>Bacteroidota</taxon>
        <taxon>Chitinophagia</taxon>
        <taxon>Chitinophagales</taxon>
        <taxon>Chitinophagaceae</taxon>
        <taxon>Taibaiella</taxon>
    </lineage>
</organism>
<evidence type="ECO:0000313" key="4">
    <source>
        <dbReference type="EMBL" id="PSK93871.1"/>
    </source>
</evidence>
<dbReference type="Pfam" id="PF01734">
    <property type="entry name" value="Patatin"/>
    <property type="match status" value="1"/>
</dbReference>
<dbReference type="InterPro" id="IPR016035">
    <property type="entry name" value="Acyl_Trfase/lysoPLipase"/>
</dbReference>
<protein>
    <recommendedName>
        <fullName evidence="3">PNPLA domain-containing protein</fullName>
    </recommendedName>
</protein>
<evidence type="ECO:0000313" key="5">
    <source>
        <dbReference type="Proteomes" id="UP000240572"/>
    </source>
</evidence>
<keyword evidence="1" id="KW-0443">Lipid metabolism</keyword>
<dbReference type="AlphaFoldDB" id="A0A2P8D9L7"/>
<keyword evidence="5" id="KW-1185">Reference proteome</keyword>
<feature type="transmembrane region" description="Helical" evidence="2">
    <location>
        <begin position="287"/>
        <end position="303"/>
    </location>
</feature>
<dbReference type="InterPro" id="IPR002641">
    <property type="entry name" value="PNPLA_dom"/>
</dbReference>
<comment type="caution">
    <text evidence="4">The sequence shown here is derived from an EMBL/GenBank/DDBJ whole genome shotgun (WGS) entry which is preliminary data.</text>
</comment>
<keyword evidence="2" id="KW-1133">Transmembrane helix</keyword>
<evidence type="ECO:0000256" key="1">
    <source>
        <dbReference type="ARBA" id="ARBA00023098"/>
    </source>
</evidence>
<dbReference type="Proteomes" id="UP000240572">
    <property type="component" value="Unassembled WGS sequence"/>
</dbReference>
<keyword evidence="2" id="KW-0812">Transmembrane</keyword>
<feature type="transmembrane region" description="Helical" evidence="2">
    <location>
        <begin position="259"/>
        <end position="280"/>
    </location>
</feature>
<feature type="transmembrane region" description="Helical" evidence="2">
    <location>
        <begin position="107"/>
        <end position="127"/>
    </location>
</feature>